<dbReference type="GO" id="GO:0008017">
    <property type="term" value="F:microtubule binding"/>
    <property type="evidence" value="ECO:0007669"/>
    <property type="project" value="TreeGrafter"/>
</dbReference>
<dbReference type="PANTHER" id="PTHR18947">
    <property type="entry name" value="HOOK PROTEINS"/>
    <property type="match status" value="1"/>
</dbReference>
<keyword evidence="1" id="KW-0175">Coiled coil</keyword>
<evidence type="ECO:0000313" key="3">
    <source>
        <dbReference type="EMBL" id="CAI4011983.1"/>
    </source>
</evidence>
<feature type="compositionally biased region" description="Low complexity" evidence="2">
    <location>
        <begin position="859"/>
        <end position="868"/>
    </location>
</feature>
<proteinExistence type="predicted"/>
<feature type="region of interest" description="Disordered" evidence="2">
    <location>
        <begin position="1386"/>
        <end position="1549"/>
    </location>
</feature>
<comment type="caution">
    <text evidence="3">The sequence shown here is derived from an EMBL/GenBank/DDBJ whole genome shotgun (WGS) entry which is preliminary data.</text>
</comment>
<dbReference type="EMBL" id="CAMXCT010005312">
    <property type="protein sequence ID" value="CAI4011983.1"/>
    <property type="molecule type" value="Genomic_DNA"/>
</dbReference>
<dbReference type="GO" id="GO:0031122">
    <property type="term" value="P:cytoplasmic microtubule organization"/>
    <property type="evidence" value="ECO:0007669"/>
    <property type="project" value="TreeGrafter"/>
</dbReference>
<sequence>MYHLRSSPDLAPKLWWADYLAGALGTHPGSATGTQTLEAFHSFWQRQIQDQIRANPTHILQVMQKLYDGARKTWMQEDGGFPCVLWRPEPDNIYLAGDALHRLGQNSAVESFSAKKNGNVHHVEVKAAQTSFWVMRAQATDQVAAAKATVCKALAEAIVNMLLLGGRDLKAALQQANVLETDKKKISTTNLELLFHCHCVVIQGESERSFGSFLELLGNVPKRSLKAALNRRTQELLAAVLTEHWVKIIIGLGLAVAFRLPQCFLSEDGTELRVMLWLRDDMTLPKKEKVSGTFGGCADGHGFCASHTQKKLDSKTARSARLLIRGLIRTDAIVPLWEMDFDVFWYTVNIEYAACPMTCAVLQLKALKAQELQELRRIEELKSCLSTHQARCAELEQRLDSAESDNQLSTSSCQKRHLQEVASTCWEQERQQLQSRLEELKRASFERQAHCNAQASQVQVNQEILQPIRELSLEPEPSESRTAQQIAALRVSIYRQEQDLRKDLQVLATEVAEEEAAEIVRVEDLQDTLAAREQAKQAQAEAKLRWKQTEEGQGALNCFSVKPLDSSAKQQAFEEVLCCGSPDAALFVGIQLPSAILSLVKSQETLLQDVCQIIADALDSAARTHAELLEEEHLEFRCQQQFQAARAQKIAEQTARLRHALAALKKDHEQHEEEKAMLFDVDLAAARFEADDAEERYTRLRQNVKLCEQEEELHADLVAEEATAMAICESLPGATNSNAVKGGDGFSDAASSIVVIQQLSQQRHLQVVLLVLSVLLLFGCLCGIWRCRRPEVLPERGQRRCGELGQQTFMVVPKQGPKKPTSTLLDQVPGKPKEAAHARAQAAAGETAMSPMAPRPSHASKASKASKASSSRLARVVSAVSLLRPSKIHVVWQLNLQHVQDWLAGRTTIPPECVREAETQEETRAEPDADLEVASESCPQLPRQRSSALVASQHMAKPKKESNFFAAYSSGDKVEYFSATQGKWLLGEVHVQPVRGKTPFVYSVTLYRLAQQLPHVEQEMLRLPFAAGEPCELWSSSEERWIEAEIVGMEAGSTPVRQYKVQCLSGDPLLVQASMLRRCFPEGSQVRVYQGATQGFCHARVAGPSEAFRPNLEAQQSRTAPDGPLDYHVMVPILKASREKATVPSFFLRLERQLLGTRASADTKWKKTLAAKIGVAKNPFTEWRDSGYALPGLDGKNEEYSGDDWLFGMREALGGKEKQLQVEAQTLAQKVADAERRQTQLSERLDGAEEREGELRKKLAEEQERARMAQKSYEELTEQVEQAQIERDLELGGKESRQELEKQIEEMKKSQLKMERELSESKAREADRARELKEKETELITVRREKVVLTKELADAKKREQELTMLLEEAQQQILELTSDEADQILADIDVNDLGQVPPPFAPPPPPKAPPPKAPPPKSAPPPPPVASVPRDPPPPPPVAAVAKLPPPPPKAKAPAPPPAPAPPAPEVHGKTGKTGNGKMVDLDLSQVTLTNGVNGVNGPNGTNGAKPKTAKTKASKVTKASKAPKTTKTSPKSKARAKKIPMDAGATK</sequence>
<feature type="region of interest" description="Disordered" evidence="2">
    <location>
        <begin position="813"/>
        <end position="868"/>
    </location>
</feature>
<dbReference type="GO" id="GO:0051959">
    <property type="term" value="F:dynein light intermediate chain binding"/>
    <property type="evidence" value="ECO:0007669"/>
    <property type="project" value="TreeGrafter"/>
</dbReference>
<evidence type="ECO:0000313" key="4">
    <source>
        <dbReference type="EMBL" id="CAL1165358.1"/>
    </source>
</evidence>
<accession>A0A9P1GGA2</accession>
<dbReference type="Proteomes" id="UP001152797">
    <property type="component" value="Unassembled WGS sequence"/>
</dbReference>
<protein>
    <submittedName>
        <fullName evidence="3">Uncharacterized protein</fullName>
    </submittedName>
</protein>
<evidence type="ECO:0000313" key="5">
    <source>
        <dbReference type="Proteomes" id="UP001152797"/>
    </source>
</evidence>
<reference evidence="3" key="1">
    <citation type="submission" date="2022-10" db="EMBL/GenBank/DDBJ databases">
        <authorList>
            <person name="Chen Y."/>
            <person name="Dougan E. K."/>
            <person name="Chan C."/>
            <person name="Rhodes N."/>
            <person name="Thang M."/>
        </authorList>
    </citation>
    <scope>NUCLEOTIDE SEQUENCE</scope>
</reference>
<dbReference type="PANTHER" id="PTHR18947:SF39">
    <property type="entry name" value="PROTEIN HOOK"/>
    <property type="match status" value="1"/>
</dbReference>
<dbReference type="EMBL" id="CAMXCT030005312">
    <property type="protein sequence ID" value="CAL4799295.1"/>
    <property type="molecule type" value="Genomic_DNA"/>
</dbReference>
<dbReference type="OrthoDB" id="448033at2759"/>
<dbReference type="GO" id="GO:0005737">
    <property type="term" value="C:cytoplasm"/>
    <property type="evidence" value="ECO:0007669"/>
    <property type="project" value="TreeGrafter"/>
</dbReference>
<gene>
    <name evidence="3" type="ORF">C1SCF055_LOCUS37096</name>
</gene>
<feature type="compositionally biased region" description="Low complexity" evidence="2">
    <location>
        <begin position="1518"/>
        <end position="1531"/>
    </location>
</feature>
<organism evidence="3">
    <name type="scientific">Cladocopium goreaui</name>
    <dbReference type="NCBI Taxonomy" id="2562237"/>
    <lineage>
        <taxon>Eukaryota</taxon>
        <taxon>Sar</taxon>
        <taxon>Alveolata</taxon>
        <taxon>Dinophyceae</taxon>
        <taxon>Suessiales</taxon>
        <taxon>Symbiodiniaceae</taxon>
        <taxon>Cladocopium</taxon>
    </lineage>
</organism>
<name>A0A9P1GGA2_9DINO</name>
<feature type="compositionally biased region" description="Pro residues" evidence="2">
    <location>
        <begin position="1397"/>
        <end position="1466"/>
    </location>
</feature>
<feature type="compositionally biased region" description="Low complexity" evidence="2">
    <location>
        <begin position="1488"/>
        <end position="1508"/>
    </location>
</feature>
<reference evidence="4" key="2">
    <citation type="submission" date="2024-04" db="EMBL/GenBank/DDBJ databases">
        <authorList>
            <person name="Chen Y."/>
            <person name="Shah S."/>
            <person name="Dougan E. K."/>
            <person name="Thang M."/>
            <person name="Chan C."/>
        </authorList>
    </citation>
    <scope>NUCLEOTIDE SEQUENCE [LARGE SCALE GENOMIC DNA]</scope>
</reference>
<feature type="coiled-coil region" evidence="1">
    <location>
        <begin position="361"/>
        <end position="443"/>
    </location>
</feature>
<keyword evidence="5" id="KW-1185">Reference proteome</keyword>
<feature type="coiled-coil region" evidence="1">
    <location>
        <begin position="654"/>
        <end position="710"/>
    </location>
</feature>
<feature type="region of interest" description="Disordered" evidence="2">
    <location>
        <begin position="1233"/>
        <end position="1256"/>
    </location>
</feature>
<dbReference type="GO" id="GO:0005813">
    <property type="term" value="C:centrosome"/>
    <property type="evidence" value="ECO:0007669"/>
    <property type="project" value="TreeGrafter"/>
</dbReference>
<feature type="compositionally biased region" description="Low complexity" evidence="2">
    <location>
        <begin position="838"/>
        <end position="848"/>
    </location>
</feature>
<dbReference type="GO" id="GO:0030705">
    <property type="term" value="P:cytoskeleton-dependent intracellular transport"/>
    <property type="evidence" value="ECO:0007669"/>
    <property type="project" value="TreeGrafter"/>
</dbReference>
<feature type="region of interest" description="Disordered" evidence="2">
    <location>
        <begin position="1307"/>
        <end position="1331"/>
    </location>
</feature>
<evidence type="ECO:0000256" key="2">
    <source>
        <dbReference type="SAM" id="MobiDB-lite"/>
    </source>
</evidence>
<dbReference type="EMBL" id="CAMXCT020005312">
    <property type="protein sequence ID" value="CAL1165358.1"/>
    <property type="molecule type" value="Genomic_DNA"/>
</dbReference>
<evidence type="ECO:0000256" key="1">
    <source>
        <dbReference type="SAM" id="Coils"/>
    </source>
</evidence>